<dbReference type="InterPro" id="IPR050185">
    <property type="entry name" value="Ub_carboxyl-term_hydrolase"/>
</dbReference>
<dbReference type="GO" id="GO:0016579">
    <property type="term" value="P:protein deubiquitination"/>
    <property type="evidence" value="ECO:0007669"/>
    <property type="project" value="InterPro"/>
</dbReference>
<dbReference type="PROSITE" id="PS00973">
    <property type="entry name" value="USP_2"/>
    <property type="match status" value="1"/>
</dbReference>
<dbReference type="AlphaFoldDB" id="A0A7R9GCA9"/>
<sequence length="285" mass="32506">GKQRADEFWKRHLRREDSAVADFFVGQLQSTIKCTKCNSTSSAYDPFWILQLAIPKNPSVERRNLVECLDFFTTAEHLDGSEKFCAKCKDRMKSTKQIEIQRFPLILVVQLKRFDMIYGYGEKDNTFVEFPMELVDMKKYRSATALVPKKYVLYGVVNHFGSLDWGHYTAIVKHPKQNAWFEFDDSRVMSVVDAGKVVRSAAYLLFYESESVRPKDALPSSGMSQQTVSTASSSSKTTKQTPLPPQAGKTTSNKKTTIGVEMDPKAQNKRDLKNRRVHDPLLQVN</sequence>
<dbReference type="OrthoDB" id="6378134at2759"/>
<dbReference type="PANTHER" id="PTHR21646">
    <property type="entry name" value="UBIQUITIN CARBOXYL-TERMINAL HYDROLASE"/>
    <property type="match status" value="1"/>
</dbReference>
<dbReference type="InterPro" id="IPR028889">
    <property type="entry name" value="USP"/>
</dbReference>
<reference evidence="5" key="1">
    <citation type="submission" date="2020-11" db="EMBL/GenBank/DDBJ databases">
        <authorList>
            <person name="Tran Van P."/>
        </authorList>
    </citation>
    <scope>NUCLEOTIDE SEQUENCE</scope>
</reference>
<evidence type="ECO:0000259" key="4">
    <source>
        <dbReference type="PROSITE" id="PS50235"/>
    </source>
</evidence>
<dbReference type="InterPro" id="IPR038765">
    <property type="entry name" value="Papain-like_cys_pep_sf"/>
</dbReference>
<evidence type="ECO:0000313" key="6">
    <source>
        <dbReference type="Proteomes" id="UP000678499"/>
    </source>
</evidence>
<dbReference type="EC" id="3.4.19.12" evidence="2"/>
<dbReference type="SUPFAM" id="SSF54001">
    <property type="entry name" value="Cysteine proteinases"/>
    <property type="match status" value="1"/>
</dbReference>
<feature type="region of interest" description="Disordered" evidence="3">
    <location>
        <begin position="214"/>
        <end position="285"/>
    </location>
</feature>
<accession>A0A7R9GCA9</accession>
<dbReference type="InterPro" id="IPR001394">
    <property type="entry name" value="Peptidase_C19_UCH"/>
</dbReference>
<proteinExistence type="predicted"/>
<dbReference type="CDD" id="cd02674">
    <property type="entry name" value="Peptidase_C19R"/>
    <property type="match status" value="1"/>
</dbReference>
<dbReference type="Gene3D" id="3.90.70.10">
    <property type="entry name" value="Cysteine proteinases"/>
    <property type="match status" value="1"/>
</dbReference>
<dbReference type="Proteomes" id="UP000678499">
    <property type="component" value="Unassembled WGS sequence"/>
</dbReference>
<evidence type="ECO:0000313" key="5">
    <source>
        <dbReference type="EMBL" id="CAD7275640.1"/>
    </source>
</evidence>
<dbReference type="EMBL" id="CAJPEX010000455">
    <property type="protein sequence ID" value="CAG0915792.1"/>
    <property type="molecule type" value="Genomic_DNA"/>
</dbReference>
<keyword evidence="6" id="KW-1185">Reference proteome</keyword>
<evidence type="ECO:0000256" key="1">
    <source>
        <dbReference type="ARBA" id="ARBA00000707"/>
    </source>
</evidence>
<organism evidence="5">
    <name type="scientific">Notodromas monacha</name>
    <dbReference type="NCBI Taxonomy" id="399045"/>
    <lineage>
        <taxon>Eukaryota</taxon>
        <taxon>Metazoa</taxon>
        <taxon>Ecdysozoa</taxon>
        <taxon>Arthropoda</taxon>
        <taxon>Crustacea</taxon>
        <taxon>Oligostraca</taxon>
        <taxon>Ostracoda</taxon>
        <taxon>Podocopa</taxon>
        <taxon>Podocopida</taxon>
        <taxon>Cypridocopina</taxon>
        <taxon>Cypridoidea</taxon>
        <taxon>Cyprididae</taxon>
        <taxon>Notodromas</taxon>
    </lineage>
</organism>
<dbReference type="EMBL" id="OA882492">
    <property type="protein sequence ID" value="CAD7275640.1"/>
    <property type="molecule type" value="Genomic_DNA"/>
</dbReference>
<feature type="domain" description="USP" evidence="4">
    <location>
        <begin position="1"/>
        <end position="210"/>
    </location>
</feature>
<gene>
    <name evidence="5" type="ORF">NMOB1V02_LOCUS3429</name>
</gene>
<dbReference type="Pfam" id="PF00443">
    <property type="entry name" value="UCH"/>
    <property type="match status" value="1"/>
</dbReference>
<dbReference type="PROSITE" id="PS50235">
    <property type="entry name" value="USP_3"/>
    <property type="match status" value="1"/>
</dbReference>
<name>A0A7R9GCA9_9CRUS</name>
<dbReference type="GO" id="GO:0004843">
    <property type="term" value="F:cysteine-type deubiquitinase activity"/>
    <property type="evidence" value="ECO:0007669"/>
    <property type="project" value="UniProtKB-EC"/>
</dbReference>
<evidence type="ECO:0000256" key="3">
    <source>
        <dbReference type="SAM" id="MobiDB-lite"/>
    </source>
</evidence>
<comment type="catalytic activity">
    <reaction evidence="1">
        <text>Thiol-dependent hydrolysis of ester, thioester, amide, peptide and isopeptide bonds formed by the C-terminal Gly of ubiquitin (a 76-residue protein attached to proteins as an intracellular targeting signal).</text>
        <dbReference type="EC" id="3.4.19.12"/>
    </reaction>
</comment>
<feature type="compositionally biased region" description="Basic and acidic residues" evidence="3">
    <location>
        <begin position="262"/>
        <end position="271"/>
    </location>
</feature>
<dbReference type="PANTHER" id="PTHR21646:SF23">
    <property type="entry name" value="UBIQUITIN CARBOXYL-TERMINAL HYDROLASE USP2"/>
    <property type="match status" value="1"/>
</dbReference>
<dbReference type="InterPro" id="IPR018200">
    <property type="entry name" value="USP_CS"/>
</dbReference>
<feature type="non-terminal residue" evidence="5">
    <location>
        <position position="285"/>
    </location>
</feature>
<protein>
    <recommendedName>
        <fullName evidence="2">ubiquitinyl hydrolase 1</fullName>
        <ecNumber evidence="2">3.4.19.12</ecNumber>
    </recommendedName>
</protein>
<evidence type="ECO:0000256" key="2">
    <source>
        <dbReference type="ARBA" id="ARBA00012759"/>
    </source>
</evidence>
<feature type="compositionally biased region" description="Low complexity" evidence="3">
    <location>
        <begin position="224"/>
        <end position="241"/>
    </location>
</feature>